<dbReference type="SUPFAM" id="SSF49899">
    <property type="entry name" value="Concanavalin A-like lectins/glucanases"/>
    <property type="match status" value="1"/>
</dbReference>
<accession>A0ABU0S3T0</accession>
<keyword evidence="3 10" id="KW-0378">Hydrolase</keyword>
<organism evidence="10 11">
    <name type="scientific">Phyllobacterium ifriqiyense</name>
    <dbReference type="NCBI Taxonomy" id="314238"/>
    <lineage>
        <taxon>Bacteria</taxon>
        <taxon>Pseudomonadati</taxon>
        <taxon>Pseudomonadota</taxon>
        <taxon>Alphaproteobacteria</taxon>
        <taxon>Hyphomicrobiales</taxon>
        <taxon>Phyllobacteriaceae</taxon>
        <taxon>Phyllobacterium</taxon>
    </lineage>
</organism>
<evidence type="ECO:0000256" key="4">
    <source>
        <dbReference type="ARBA" id="ARBA00023295"/>
    </source>
</evidence>
<evidence type="ECO:0000256" key="6">
    <source>
        <dbReference type="ARBA" id="ARBA00029771"/>
    </source>
</evidence>
<dbReference type="PRINTS" id="PR00737">
    <property type="entry name" value="GLHYDRLASE16"/>
</dbReference>
<dbReference type="GO" id="GO:0016798">
    <property type="term" value="F:hydrolase activity, acting on glycosyl bonds"/>
    <property type="evidence" value="ECO:0007669"/>
    <property type="project" value="UniProtKB-KW"/>
</dbReference>
<reference evidence="10 11" key="1">
    <citation type="submission" date="2023-07" db="EMBL/GenBank/DDBJ databases">
        <title>Comparative genomics of wheat-associated soil bacteria to identify genetic determinants of phenazine resistance.</title>
        <authorList>
            <person name="Mouncey N."/>
        </authorList>
    </citation>
    <scope>NUCLEOTIDE SEQUENCE [LARGE SCALE GENOMIC DNA]</scope>
    <source>
        <strain evidence="10 11">W4I11</strain>
    </source>
</reference>
<dbReference type="PROSITE" id="PS01034">
    <property type="entry name" value="GH16_1"/>
    <property type="match status" value="1"/>
</dbReference>
<evidence type="ECO:0000256" key="1">
    <source>
        <dbReference type="ARBA" id="ARBA00006865"/>
    </source>
</evidence>
<dbReference type="RefSeq" id="WP_307276594.1">
    <property type="nucleotide sequence ID" value="NZ_JAUSZT010000002.1"/>
</dbReference>
<name>A0ABU0S3T0_9HYPH</name>
<feature type="signal peptide" evidence="8">
    <location>
        <begin position="1"/>
        <end position="22"/>
    </location>
</feature>
<dbReference type="InterPro" id="IPR008264">
    <property type="entry name" value="Beta_glucanase"/>
</dbReference>
<evidence type="ECO:0000256" key="5">
    <source>
        <dbReference type="ARBA" id="ARBA00029722"/>
    </source>
</evidence>
<sequence>MKHLRGSYIMLSAAVCAFAATAAASSEKPGSSFVETFTELNTNRWYVSDGWTNGDHQNCIWSAEQVAVNEGGLTLGFAEKKTKERQHVCGEIQTNARFGYGTFEARVRSAGGSGFNTSFFTYIGPAHEQPWDEIDFEFLGKNTSQVQLNSYVDGKGGNEKLIDLPRKADTEFHDIAFVWEKDRIRYYVDQKLVHTITSPAALPGHPQKIYLSLWASDTLTDWLGAFAKPEVPVSAQFTRVAYTALGEPCQFPESIACKLQ</sequence>
<evidence type="ECO:0000313" key="10">
    <source>
        <dbReference type="EMBL" id="MDQ0995397.1"/>
    </source>
</evidence>
<evidence type="ECO:0000256" key="2">
    <source>
        <dbReference type="ARBA" id="ARBA00014569"/>
    </source>
</evidence>
<evidence type="ECO:0000256" key="3">
    <source>
        <dbReference type="ARBA" id="ARBA00022801"/>
    </source>
</evidence>
<protein>
    <recommendedName>
        <fullName evidence="2">Beta-glucanase</fullName>
    </recommendedName>
    <alternativeName>
        <fullName evidence="7">1,3-1,4-beta-D-glucan 4-glucanohydrolase</fullName>
    </alternativeName>
    <alternativeName>
        <fullName evidence="6">Endo-beta-1,3-1,4 glucanase</fullName>
    </alternativeName>
    <alternativeName>
        <fullName evidence="5">Lichenase</fullName>
    </alternativeName>
</protein>
<dbReference type="InterPro" id="IPR008263">
    <property type="entry name" value="GH16_AS"/>
</dbReference>
<comment type="similarity">
    <text evidence="1">Belongs to the glycosyl hydrolase 16 family.</text>
</comment>
<dbReference type="PROSITE" id="PS51762">
    <property type="entry name" value="GH16_2"/>
    <property type="match status" value="1"/>
</dbReference>
<dbReference type="InterPro" id="IPR044791">
    <property type="entry name" value="Beta-glucanase/XTH"/>
</dbReference>
<dbReference type="Pfam" id="PF00722">
    <property type="entry name" value="Glyco_hydro_16"/>
    <property type="match status" value="1"/>
</dbReference>
<comment type="caution">
    <text evidence="10">The sequence shown here is derived from an EMBL/GenBank/DDBJ whole genome shotgun (WGS) entry which is preliminary data.</text>
</comment>
<keyword evidence="4 10" id="KW-0326">Glycosidase</keyword>
<dbReference type="EMBL" id="JAUSZT010000002">
    <property type="protein sequence ID" value="MDQ0995397.1"/>
    <property type="molecule type" value="Genomic_DNA"/>
</dbReference>
<feature type="chain" id="PRO_5046588796" description="Beta-glucanase" evidence="8">
    <location>
        <begin position="23"/>
        <end position="260"/>
    </location>
</feature>
<evidence type="ECO:0000256" key="8">
    <source>
        <dbReference type="SAM" id="SignalP"/>
    </source>
</evidence>
<evidence type="ECO:0000256" key="7">
    <source>
        <dbReference type="ARBA" id="ARBA00031665"/>
    </source>
</evidence>
<keyword evidence="8" id="KW-0732">Signal</keyword>
<gene>
    <name evidence="10" type="ORF">QFZ34_000574</name>
</gene>
<dbReference type="InterPro" id="IPR000757">
    <property type="entry name" value="Beta-glucanase-like"/>
</dbReference>
<keyword evidence="11" id="KW-1185">Reference proteome</keyword>
<evidence type="ECO:0000313" key="11">
    <source>
        <dbReference type="Proteomes" id="UP001237780"/>
    </source>
</evidence>
<proteinExistence type="inferred from homology"/>
<dbReference type="CDD" id="cd02175">
    <property type="entry name" value="GH16_lichenase"/>
    <property type="match status" value="1"/>
</dbReference>
<dbReference type="InterPro" id="IPR013320">
    <property type="entry name" value="ConA-like_dom_sf"/>
</dbReference>
<dbReference type="Proteomes" id="UP001237780">
    <property type="component" value="Unassembled WGS sequence"/>
</dbReference>
<feature type="domain" description="GH16" evidence="9">
    <location>
        <begin position="31"/>
        <end position="231"/>
    </location>
</feature>
<evidence type="ECO:0000259" key="9">
    <source>
        <dbReference type="PROSITE" id="PS51762"/>
    </source>
</evidence>
<dbReference type="Gene3D" id="2.60.120.200">
    <property type="match status" value="1"/>
</dbReference>
<dbReference type="PANTHER" id="PTHR31062">
    <property type="entry name" value="XYLOGLUCAN ENDOTRANSGLUCOSYLASE/HYDROLASE PROTEIN 8-RELATED"/>
    <property type="match status" value="1"/>
</dbReference>